<proteinExistence type="predicted"/>
<evidence type="ECO:0000313" key="3">
    <source>
        <dbReference type="Proteomes" id="UP000008744"/>
    </source>
</evidence>
<dbReference type="GO" id="GO:0004801">
    <property type="term" value="F:transaldolase activity"/>
    <property type="evidence" value="ECO:0007669"/>
    <property type="project" value="EnsemblMetazoa"/>
</dbReference>
<dbReference type="Pfam" id="PF00923">
    <property type="entry name" value="TAL_FSA"/>
    <property type="match status" value="1"/>
</dbReference>
<dbReference type="InterPro" id="IPR013785">
    <property type="entry name" value="Aldolase_TIM"/>
</dbReference>
<protein>
    <submittedName>
        <fullName evidence="2">GL10936</fullName>
    </submittedName>
</protein>
<sequence>MTSLWGTDSATINIYKPTDATTNPSLILSASSMERYQPLVQKAVDYGMSQKGSLNDQVSKAMDYLCVLFGSEILKVVPGRVSTEIDARLSFDTKNSVEKASKLIKL</sequence>
<dbReference type="STRING" id="7234.B4GCP3"/>
<dbReference type="Gene3D" id="3.20.20.70">
    <property type="entry name" value="Aldolase class I"/>
    <property type="match status" value="1"/>
</dbReference>
<dbReference type="PROSITE" id="PS01054">
    <property type="entry name" value="TRANSALDOLASE_1"/>
    <property type="match status" value="1"/>
</dbReference>
<gene>
    <name evidence="2" type="primary">Dper\GL10936</name>
    <name evidence="2" type="ORF">Dper_GL10936</name>
</gene>
<evidence type="ECO:0000313" key="2">
    <source>
        <dbReference type="EMBL" id="EDW31491.1"/>
    </source>
</evidence>
<dbReference type="PANTHER" id="PTHR10683">
    <property type="entry name" value="TRANSALDOLASE"/>
    <property type="match status" value="1"/>
</dbReference>
<keyword evidence="1" id="KW-0704">Schiff base</keyword>
<dbReference type="UniPathway" id="UPA00115">
    <property type="reaction ID" value="UER00414"/>
</dbReference>
<dbReference type="InterPro" id="IPR018225">
    <property type="entry name" value="Transaldolase_AS"/>
</dbReference>
<dbReference type="PANTHER" id="PTHR10683:SF18">
    <property type="entry name" value="TRANSALDOLASE"/>
    <property type="match status" value="1"/>
</dbReference>
<dbReference type="SMR" id="B4GCP3"/>
<accession>B4GCP3</accession>
<dbReference type="Proteomes" id="UP000008744">
    <property type="component" value="Unassembled WGS sequence"/>
</dbReference>
<dbReference type="GO" id="GO:0005829">
    <property type="term" value="C:cytosol"/>
    <property type="evidence" value="ECO:0007669"/>
    <property type="project" value="EnsemblMetazoa"/>
</dbReference>
<name>B4GCP3_DROPE</name>
<dbReference type="HOGENOM" id="CLU_047470_4_2_1"/>
<evidence type="ECO:0000256" key="1">
    <source>
        <dbReference type="ARBA" id="ARBA00023270"/>
    </source>
</evidence>
<dbReference type="GO" id="GO:0009052">
    <property type="term" value="P:pentose-phosphate shunt, non-oxidative branch"/>
    <property type="evidence" value="ECO:0007669"/>
    <property type="project" value="TreeGrafter"/>
</dbReference>
<dbReference type="GO" id="GO:0005975">
    <property type="term" value="P:carbohydrate metabolic process"/>
    <property type="evidence" value="ECO:0007669"/>
    <property type="project" value="InterPro"/>
</dbReference>
<dbReference type="SUPFAM" id="SSF51569">
    <property type="entry name" value="Aldolase"/>
    <property type="match status" value="1"/>
</dbReference>
<reference evidence="2 3" key="1">
    <citation type="journal article" date="2007" name="Nature">
        <title>Evolution of genes and genomes on the Drosophila phylogeny.</title>
        <authorList>
            <consortium name="Drosophila 12 Genomes Consortium"/>
            <person name="Clark A.G."/>
            <person name="Eisen M.B."/>
            <person name="Smith D.R."/>
            <person name="Bergman C.M."/>
            <person name="Oliver B."/>
            <person name="Markow T.A."/>
            <person name="Kaufman T.C."/>
            <person name="Kellis M."/>
            <person name="Gelbart W."/>
            <person name="Iyer V.N."/>
            <person name="Pollard D.A."/>
            <person name="Sackton T.B."/>
            <person name="Larracuente A.M."/>
            <person name="Singh N.D."/>
            <person name="Abad J.P."/>
            <person name="Abt D.N."/>
            <person name="Adryan B."/>
            <person name="Aguade M."/>
            <person name="Akashi H."/>
            <person name="Anderson W.W."/>
            <person name="Aquadro C.F."/>
            <person name="Ardell D.H."/>
            <person name="Arguello R."/>
            <person name="Artieri C.G."/>
            <person name="Barbash D.A."/>
            <person name="Barker D."/>
            <person name="Barsanti P."/>
            <person name="Batterham P."/>
            <person name="Batzoglou S."/>
            <person name="Begun D."/>
            <person name="Bhutkar A."/>
            <person name="Blanco E."/>
            <person name="Bosak S.A."/>
            <person name="Bradley R.K."/>
            <person name="Brand A.D."/>
            <person name="Brent M.R."/>
            <person name="Brooks A.N."/>
            <person name="Brown R.H."/>
            <person name="Butlin R.K."/>
            <person name="Caggese C."/>
            <person name="Calvi B.R."/>
            <person name="Bernardo de Carvalho A."/>
            <person name="Caspi A."/>
            <person name="Castrezana S."/>
            <person name="Celniker S.E."/>
            <person name="Chang J.L."/>
            <person name="Chapple C."/>
            <person name="Chatterji S."/>
            <person name="Chinwalla A."/>
            <person name="Civetta A."/>
            <person name="Clifton S.W."/>
            <person name="Comeron J.M."/>
            <person name="Costello J.C."/>
            <person name="Coyne J.A."/>
            <person name="Daub J."/>
            <person name="David R.G."/>
            <person name="Delcher A.L."/>
            <person name="Delehaunty K."/>
            <person name="Do C.B."/>
            <person name="Ebling H."/>
            <person name="Edwards K."/>
            <person name="Eickbush T."/>
            <person name="Evans J.D."/>
            <person name="Filipski A."/>
            <person name="Findeiss S."/>
            <person name="Freyhult E."/>
            <person name="Fulton L."/>
            <person name="Fulton R."/>
            <person name="Garcia A.C."/>
            <person name="Gardiner A."/>
            <person name="Garfield D.A."/>
            <person name="Garvin B.E."/>
            <person name="Gibson G."/>
            <person name="Gilbert D."/>
            <person name="Gnerre S."/>
            <person name="Godfrey J."/>
            <person name="Good R."/>
            <person name="Gotea V."/>
            <person name="Gravely B."/>
            <person name="Greenberg A.J."/>
            <person name="Griffiths-Jones S."/>
            <person name="Gross S."/>
            <person name="Guigo R."/>
            <person name="Gustafson E.A."/>
            <person name="Haerty W."/>
            <person name="Hahn M.W."/>
            <person name="Halligan D.L."/>
            <person name="Halpern A.L."/>
            <person name="Halter G.M."/>
            <person name="Han M.V."/>
            <person name="Heger A."/>
            <person name="Hillier L."/>
            <person name="Hinrichs A.S."/>
            <person name="Holmes I."/>
            <person name="Hoskins R.A."/>
            <person name="Hubisz M.J."/>
            <person name="Hultmark D."/>
            <person name="Huntley M.A."/>
            <person name="Jaffe D.B."/>
            <person name="Jagadeeshan S."/>
            <person name="Jeck W.R."/>
            <person name="Johnson J."/>
            <person name="Jones C.D."/>
            <person name="Jordan W.C."/>
            <person name="Karpen G.H."/>
            <person name="Kataoka E."/>
            <person name="Keightley P.D."/>
            <person name="Kheradpour P."/>
            <person name="Kirkness E.F."/>
            <person name="Koerich L.B."/>
            <person name="Kristiansen K."/>
            <person name="Kudrna D."/>
            <person name="Kulathinal R.J."/>
            <person name="Kumar S."/>
            <person name="Kwok R."/>
            <person name="Lander E."/>
            <person name="Langley C.H."/>
            <person name="Lapoint R."/>
            <person name="Lazzaro B.P."/>
            <person name="Lee S.J."/>
            <person name="Levesque L."/>
            <person name="Li R."/>
            <person name="Lin C.F."/>
            <person name="Lin M.F."/>
            <person name="Lindblad-Toh K."/>
            <person name="Llopart A."/>
            <person name="Long M."/>
            <person name="Low L."/>
            <person name="Lozovsky E."/>
            <person name="Lu J."/>
            <person name="Luo M."/>
            <person name="Machado C.A."/>
            <person name="Makalowski W."/>
            <person name="Marzo M."/>
            <person name="Matsuda M."/>
            <person name="Matzkin L."/>
            <person name="McAllister B."/>
            <person name="McBride C.S."/>
            <person name="McKernan B."/>
            <person name="McKernan K."/>
            <person name="Mendez-Lago M."/>
            <person name="Minx P."/>
            <person name="Mollenhauer M.U."/>
            <person name="Montooth K."/>
            <person name="Mount S.M."/>
            <person name="Mu X."/>
            <person name="Myers E."/>
            <person name="Negre B."/>
            <person name="Newfeld S."/>
            <person name="Nielsen R."/>
            <person name="Noor M.A."/>
            <person name="O'Grady P."/>
            <person name="Pachter L."/>
            <person name="Papaceit M."/>
            <person name="Parisi M.J."/>
            <person name="Parisi M."/>
            <person name="Parts L."/>
            <person name="Pedersen J.S."/>
            <person name="Pesole G."/>
            <person name="Phillippy A.M."/>
            <person name="Ponting C.P."/>
            <person name="Pop M."/>
            <person name="Porcelli D."/>
            <person name="Powell J.R."/>
            <person name="Prohaska S."/>
            <person name="Pruitt K."/>
            <person name="Puig M."/>
            <person name="Quesneville H."/>
            <person name="Ram K.R."/>
            <person name="Rand D."/>
            <person name="Rasmussen M.D."/>
            <person name="Reed L.K."/>
            <person name="Reenan R."/>
            <person name="Reily A."/>
            <person name="Remington K.A."/>
            <person name="Rieger T.T."/>
            <person name="Ritchie M.G."/>
            <person name="Robin C."/>
            <person name="Rogers Y.H."/>
            <person name="Rohde C."/>
            <person name="Rozas J."/>
            <person name="Rubenfield M.J."/>
            <person name="Ruiz A."/>
            <person name="Russo S."/>
            <person name="Salzberg S.L."/>
            <person name="Sanchez-Gracia A."/>
            <person name="Saranga D.J."/>
            <person name="Sato H."/>
            <person name="Schaeffer S.W."/>
            <person name="Schatz M.C."/>
            <person name="Schlenke T."/>
            <person name="Schwartz R."/>
            <person name="Segarra C."/>
            <person name="Singh R.S."/>
            <person name="Sirot L."/>
            <person name="Sirota M."/>
            <person name="Sisneros N.B."/>
            <person name="Smith C.D."/>
            <person name="Smith T.F."/>
            <person name="Spieth J."/>
            <person name="Stage D.E."/>
            <person name="Stark A."/>
            <person name="Stephan W."/>
            <person name="Strausberg R.L."/>
            <person name="Strempel S."/>
            <person name="Sturgill D."/>
            <person name="Sutton G."/>
            <person name="Sutton G.G."/>
            <person name="Tao W."/>
            <person name="Teichmann S."/>
            <person name="Tobari Y.N."/>
            <person name="Tomimura Y."/>
            <person name="Tsolas J.M."/>
            <person name="Valente V.L."/>
            <person name="Venter E."/>
            <person name="Venter J.C."/>
            <person name="Vicario S."/>
            <person name="Vieira F.G."/>
            <person name="Vilella A.J."/>
            <person name="Villasante A."/>
            <person name="Walenz B."/>
            <person name="Wang J."/>
            <person name="Wasserman M."/>
            <person name="Watts T."/>
            <person name="Wilson D."/>
            <person name="Wilson R.K."/>
            <person name="Wing R.A."/>
            <person name="Wolfner M.F."/>
            <person name="Wong A."/>
            <person name="Wong G.K."/>
            <person name="Wu C.I."/>
            <person name="Wu G."/>
            <person name="Yamamoto D."/>
            <person name="Yang H.P."/>
            <person name="Yang S.P."/>
            <person name="Yorke J.A."/>
            <person name="Yoshida K."/>
            <person name="Zdobnov E."/>
            <person name="Zhang P."/>
            <person name="Zhang Y."/>
            <person name="Zimin A.V."/>
            <person name="Baldwin J."/>
            <person name="Abdouelleil A."/>
            <person name="Abdulkadir J."/>
            <person name="Abebe A."/>
            <person name="Abera B."/>
            <person name="Abreu J."/>
            <person name="Acer S.C."/>
            <person name="Aftuck L."/>
            <person name="Alexander A."/>
            <person name="An P."/>
            <person name="Anderson E."/>
            <person name="Anderson S."/>
            <person name="Arachi H."/>
            <person name="Azer M."/>
            <person name="Bachantsang P."/>
            <person name="Barry A."/>
            <person name="Bayul T."/>
            <person name="Berlin A."/>
            <person name="Bessette D."/>
            <person name="Bloom T."/>
            <person name="Blye J."/>
            <person name="Boguslavskiy L."/>
            <person name="Bonnet C."/>
            <person name="Boukhgalter B."/>
            <person name="Bourzgui I."/>
            <person name="Brown A."/>
            <person name="Cahill P."/>
            <person name="Channer S."/>
            <person name="Cheshatsang Y."/>
            <person name="Chuda L."/>
            <person name="Citroen M."/>
            <person name="Collymore A."/>
            <person name="Cooke P."/>
            <person name="Costello M."/>
            <person name="D'Aco K."/>
            <person name="Daza R."/>
            <person name="De Haan G."/>
            <person name="DeGray S."/>
            <person name="DeMaso C."/>
            <person name="Dhargay N."/>
            <person name="Dooley K."/>
            <person name="Dooley E."/>
            <person name="Doricent M."/>
            <person name="Dorje P."/>
            <person name="Dorjee K."/>
            <person name="Dupes A."/>
            <person name="Elong R."/>
            <person name="Falk J."/>
            <person name="Farina A."/>
            <person name="Faro S."/>
            <person name="Ferguson D."/>
            <person name="Fisher S."/>
            <person name="Foley C.D."/>
            <person name="Franke A."/>
            <person name="Friedrich D."/>
            <person name="Gadbois L."/>
            <person name="Gearin G."/>
            <person name="Gearin C.R."/>
            <person name="Giannoukos G."/>
            <person name="Goode T."/>
            <person name="Graham J."/>
            <person name="Grandbois E."/>
            <person name="Grewal S."/>
            <person name="Gyaltsen K."/>
            <person name="Hafez N."/>
            <person name="Hagos B."/>
            <person name="Hall J."/>
            <person name="Henson C."/>
            <person name="Hollinger A."/>
            <person name="Honan T."/>
            <person name="Huard M.D."/>
            <person name="Hughes L."/>
            <person name="Hurhula B."/>
            <person name="Husby M.E."/>
            <person name="Kamat A."/>
            <person name="Kanga B."/>
            <person name="Kashin S."/>
            <person name="Khazanovich D."/>
            <person name="Kisner P."/>
            <person name="Lance K."/>
            <person name="Lara M."/>
            <person name="Lee W."/>
            <person name="Lennon N."/>
            <person name="Letendre F."/>
            <person name="LeVine R."/>
            <person name="Lipovsky A."/>
            <person name="Liu X."/>
            <person name="Liu J."/>
            <person name="Liu S."/>
            <person name="Lokyitsang T."/>
            <person name="Lokyitsang Y."/>
            <person name="Lubonja R."/>
            <person name="Lui A."/>
            <person name="MacDonald P."/>
            <person name="Magnisalis V."/>
            <person name="Maru K."/>
            <person name="Matthews C."/>
            <person name="McCusker W."/>
            <person name="McDonough S."/>
            <person name="Mehta T."/>
            <person name="Meldrim J."/>
            <person name="Meneus L."/>
            <person name="Mihai O."/>
            <person name="Mihalev A."/>
            <person name="Mihova T."/>
            <person name="Mittelman R."/>
            <person name="Mlenga V."/>
            <person name="Montmayeur A."/>
            <person name="Mulrain L."/>
            <person name="Navidi A."/>
            <person name="Naylor J."/>
            <person name="Negash T."/>
            <person name="Nguyen T."/>
            <person name="Nguyen N."/>
            <person name="Nicol R."/>
            <person name="Norbu C."/>
            <person name="Norbu N."/>
            <person name="Novod N."/>
            <person name="O'Neill B."/>
            <person name="Osman S."/>
            <person name="Markiewicz E."/>
            <person name="Oyono O.L."/>
            <person name="Patti C."/>
            <person name="Phunkhang P."/>
            <person name="Pierre F."/>
            <person name="Priest M."/>
            <person name="Raghuraman S."/>
            <person name="Rege F."/>
            <person name="Reyes R."/>
            <person name="Rise C."/>
            <person name="Rogov P."/>
            <person name="Ross K."/>
            <person name="Ryan E."/>
            <person name="Settipalli S."/>
            <person name="Shea T."/>
            <person name="Sherpa N."/>
            <person name="Shi L."/>
            <person name="Shih D."/>
            <person name="Sparrow T."/>
            <person name="Spaulding J."/>
            <person name="Stalker J."/>
            <person name="Stange-Thomann N."/>
            <person name="Stavropoulos S."/>
            <person name="Stone C."/>
            <person name="Strader C."/>
            <person name="Tesfaye S."/>
            <person name="Thomson T."/>
            <person name="Thoulutsang Y."/>
            <person name="Thoulutsang D."/>
            <person name="Topham K."/>
            <person name="Topping I."/>
            <person name="Tsamla T."/>
            <person name="Vassiliev H."/>
            <person name="Vo A."/>
            <person name="Wangchuk T."/>
            <person name="Wangdi T."/>
            <person name="Weiand M."/>
            <person name="Wilkinson J."/>
            <person name="Wilson A."/>
            <person name="Yadav S."/>
            <person name="Young G."/>
            <person name="Yu Q."/>
            <person name="Zembek L."/>
            <person name="Zhong D."/>
            <person name="Zimmer A."/>
            <person name="Zwirko Z."/>
            <person name="Jaffe D.B."/>
            <person name="Alvarez P."/>
            <person name="Brockman W."/>
            <person name="Butler J."/>
            <person name="Chin C."/>
            <person name="Gnerre S."/>
            <person name="Grabherr M."/>
            <person name="Kleber M."/>
            <person name="Mauceli E."/>
            <person name="MacCallum I."/>
        </authorList>
    </citation>
    <scope>NUCLEOTIDE SEQUENCE [LARGE SCALE GENOMIC DNA]</scope>
    <source>
        <strain evidence="3">MSH-3 / Tucson 14011-0111.49</strain>
    </source>
</reference>
<organism evidence="3">
    <name type="scientific">Drosophila persimilis</name>
    <name type="common">Fruit fly</name>
    <dbReference type="NCBI Taxonomy" id="7234"/>
    <lineage>
        <taxon>Eukaryota</taxon>
        <taxon>Metazoa</taxon>
        <taxon>Ecdysozoa</taxon>
        <taxon>Arthropoda</taxon>
        <taxon>Hexapoda</taxon>
        <taxon>Insecta</taxon>
        <taxon>Pterygota</taxon>
        <taxon>Neoptera</taxon>
        <taxon>Endopterygota</taxon>
        <taxon>Diptera</taxon>
        <taxon>Brachycera</taxon>
        <taxon>Muscomorpha</taxon>
        <taxon>Ephydroidea</taxon>
        <taxon>Drosophilidae</taxon>
        <taxon>Drosophila</taxon>
        <taxon>Sophophora</taxon>
    </lineage>
</organism>
<dbReference type="EMBL" id="CH479181">
    <property type="protein sequence ID" value="EDW31491.1"/>
    <property type="molecule type" value="Genomic_DNA"/>
</dbReference>
<dbReference type="eggNOG" id="KOG2772">
    <property type="taxonomic scope" value="Eukaryota"/>
</dbReference>
<keyword evidence="3" id="KW-1185">Reference proteome</keyword>
<dbReference type="OrthoDB" id="2015515at2759"/>
<dbReference type="AlphaFoldDB" id="B4GCP3"/>
<dbReference type="InterPro" id="IPR001585">
    <property type="entry name" value="TAL/FSA"/>
</dbReference>